<reference evidence="12 13" key="1">
    <citation type="submission" date="2015-06" db="EMBL/GenBank/DDBJ databases">
        <title>Draft genome of the ant-associated black yeast Phialophora attae CBS 131958.</title>
        <authorList>
            <person name="Moreno L.F."/>
            <person name="Stielow B.J."/>
            <person name="de Hoog S."/>
            <person name="Vicente V.A."/>
            <person name="Weiss V.A."/>
            <person name="de Vries M."/>
            <person name="Cruz L.M."/>
            <person name="Souza E.M."/>
        </authorList>
    </citation>
    <scope>NUCLEOTIDE SEQUENCE [LARGE SCALE GENOMIC DNA]</scope>
    <source>
        <strain evidence="12 13">CBS 131958</strain>
    </source>
</reference>
<protein>
    <recommendedName>
        <fullName evidence="3 10">Protein-S-isoprenylcysteine O-methyltransferase</fullName>
        <ecNumber evidence="3 10">2.1.1.100</ecNumber>
    </recommendedName>
</protein>
<keyword evidence="7 10" id="KW-0812">Transmembrane</keyword>
<evidence type="ECO:0000256" key="1">
    <source>
        <dbReference type="ARBA" id="ARBA00004141"/>
    </source>
</evidence>
<dbReference type="AlphaFoldDB" id="A0A0N0NLQ2"/>
<feature type="transmembrane region" description="Helical" evidence="10">
    <location>
        <begin position="155"/>
        <end position="177"/>
    </location>
</feature>
<evidence type="ECO:0000256" key="10">
    <source>
        <dbReference type="RuleBase" id="RU362022"/>
    </source>
</evidence>
<evidence type="ECO:0000256" key="3">
    <source>
        <dbReference type="ARBA" id="ARBA00012151"/>
    </source>
</evidence>
<name>A0A0N0NLQ2_9EURO</name>
<dbReference type="Pfam" id="PF04140">
    <property type="entry name" value="ICMT"/>
    <property type="match status" value="1"/>
</dbReference>
<dbReference type="InterPro" id="IPR025770">
    <property type="entry name" value="PPMT_MeTrfase"/>
</dbReference>
<comment type="subcellular location">
    <subcellularLocation>
        <location evidence="10">Endoplasmic reticulum membrane</location>
        <topology evidence="10">Multi-pass membrane protein</topology>
    </subcellularLocation>
    <subcellularLocation>
        <location evidence="1">Membrane</location>
        <topology evidence="1">Multi-pass membrane protein</topology>
    </subcellularLocation>
</comment>
<dbReference type="STRING" id="1664694.A0A0N0NLQ2"/>
<evidence type="ECO:0000313" key="13">
    <source>
        <dbReference type="Proteomes" id="UP000038010"/>
    </source>
</evidence>
<comment type="caution">
    <text evidence="12">The sequence shown here is derived from an EMBL/GenBank/DDBJ whole genome shotgun (WGS) entry which is preliminary data.</text>
</comment>
<dbReference type="OrthoDB" id="422086at2759"/>
<evidence type="ECO:0000256" key="8">
    <source>
        <dbReference type="ARBA" id="ARBA00022989"/>
    </source>
</evidence>
<evidence type="ECO:0000256" key="5">
    <source>
        <dbReference type="ARBA" id="ARBA00022679"/>
    </source>
</evidence>
<dbReference type="PANTHER" id="PTHR12714">
    <property type="entry name" value="PROTEIN-S ISOPRENYLCYSTEINE O-METHYLTRANSFERASE"/>
    <property type="match status" value="1"/>
</dbReference>
<dbReference type="RefSeq" id="XP_017999262.1">
    <property type="nucleotide sequence ID" value="XM_018145408.1"/>
</dbReference>
<keyword evidence="13" id="KW-1185">Reference proteome</keyword>
<comment type="similarity">
    <text evidence="2 10">Belongs to the class VI-like SAM-binding methyltransferase superfamily. Isoprenylcysteine carboxyl methyltransferase family.</text>
</comment>
<gene>
    <name evidence="12" type="ORF">AB675_5214</name>
</gene>
<dbReference type="EMBL" id="LFJN01000015">
    <property type="protein sequence ID" value="KPI39299.1"/>
    <property type="molecule type" value="Genomic_DNA"/>
</dbReference>
<dbReference type="Gene3D" id="1.20.120.1630">
    <property type="match status" value="1"/>
</dbReference>
<dbReference type="GO" id="GO:0004671">
    <property type="term" value="F:protein C-terminal S-isoprenylcysteine carboxyl O-methyltransferase activity"/>
    <property type="evidence" value="ECO:0007669"/>
    <property type="project" value="UniProtKB-EC"/>
</dbReference>
<feature type="transmembrane region" description="Helical" evidence="10">
    <location>
        <begin position="125"/>
        <end position="143"/>
    </location>
</feature>
<keyword evidence="9 10" id="KW-0472">Membrane</keyword>
<evidence type="ECO:0000256" key="11">
    <source>
        <dbReference type="SAM" id="MobiDB-lite"/>
    </source>
</evidence>
<keyword evidence="10" id="KW-0256">Endoplasmic reticulum</keyword>
<comment type="catalytic activity">
    <reaction evidence="10">
        <text>[protein]-C-terminal S-[(2E,6E)-farnesyl]-L-cysteine + S-adenosyl-L-methionine = [protein]-C-terminal S-[(2E,6E)-farnesyl]-L-cysteine methyl ester + S-adenosyl-L-homocysteine</text>
        <dbReference type="Rhea" id="RHEA:21672"/>
        <dbReference type="Rhea" id="RHEA-COMP:12125"/>
        <dbReference type="Rhea" id="RHEA-COMP:12126"/>
        <dbReference type="ChEBI" id="CHEBI:57856"/>
        <dbReference type="ChEBI" id="CHEBI:59789"/>
        <dbReference type="ChEBI" id="CHEBI:90510"/>
        <dbReference type="ChEBI" id="CHEBI:90511"/>
        <dbReference type="EC" id="2.1.1.100"/>
    </reaction>
</comment>
<feature type="transmembrane region" description="Helical" evidence="10">
    <location>
        <begin position="94"/>
        <end position="113"/>
    </location>
</feature>
<feature type="transmembrane region" description="Helical" evidence="10">
    <location>
        <begin position="269"/>
        <end position="294"/>
    </location>
</feature>
<evidence type="ECO:0000256" key="7">
    <source>
        <dbReference type="ARBA" id="ARBA00022692"/>
    </source>
</evidence>
<feature type="transmembrane region" description="Helical" evidence="10">
    <location>
        <begin position="210"/>
        <end position="230"/>
    </location>
</feature>
<evidence type="ECO:0000313" key="12">
    <source>
        <dbReference type="EMBL" id="KPI39299.1"/>
    </source>
</evidence>
<proteinExistence type="inferred from homology"/>
<evidence type="ECO:0000256" key="9">
    <source>
        <dbReference type="ARBA" id="ARBA00023136"/>
    </source>
</evidence>
<feature type="compositionally biased region" description="Polar residues" evidence="11">
    <location>
        <begin position="22"/>
        <end position="43"/>
    </location>
</feature>
<dbReference type="PANTHER" id="PTHR12714:SF9">
    <property type="entry name" value="PROTEIN-S-ISOPRENYLCYSTEINE O-METHYLTRANSFERASE"/>
    <property type="match status" value="1"/>
</dbReference>
<keyword evidence="6 10" id="KW-0949">S-adenosyl-L-methionine</keyword>
<evidence type="ECO:0000256" key="2">
    <source>
        <dbReference type="ARBA" id="ARBA00009140"/>
    </source>
</evidence>
<organism evidence="12 13">
    <name type="scientific">Cyphellophora attinorum</name>
    <dbReference type="NCBI Taxonomy" id="1664694"/>
    <lineage>
        <taxon>Eukaryota</taxon>
        <taxon>Fungi</taxon>
        <taxon>Dikarya</taxon>
        <taxon>Ascomycota</taxon>
        <taxon>Pezizomycotina</taxon>
        <taxon>Eurotiomycetes</taxon>
        <taxon>Chaetothyriomycetidae</taxon>
        <taxon>Chaetothyriales</taxon>
        <taxon>Cyphellophoraceae</taxon>
        <taxon>Cyphellophora</taxon>
    </lineage>
</organism>
<keyword evidence="5 12" id="KW-0808">Transferase</keyword>
<dbReference type="GO" id="GO:0005789">
    <property type="term" value="C:endoplasmic reticulum membrane"/>
    <property type="evidence" value="ECO:0007669"/>
    <property type="project" value="UniProtKB-SubCell"/>
</dbReference>
<keyword evidence="4 10" id="KW-0489">Methyltransferase</keyword>
<evidence type="ECO:0000256" key="6">
    <source>
        <dbReference type="ARBA" id="ARBA00022691"/>
    </source>
</evidence>
<dbReference type="VEuPathDB" id="FungiDB:AB675_5214"/>
<feature type="compositionally biased region" description="Low complexity" evidence="11">
    <location>
        <begin position="1"/>
        <end position="15"/>
    </location>
</feature>
<dbReference type="InterPro" id="IPR007269">
    <property type="entry name" value="ICMT_MeTrfase"/>
</dbReference>
<dbReference type="PROSITE" id="PS51564">
    <property type="entry name" value="SAM_ICMT"/>
    <property type="match status" value="1"/>
</dbReference>
<dbReference type="Proteomes" id="UP000038010">
    <property type="component" value="Unassembled WGS sequence"/>
</dbReference>
<dbReference type="GO" id="GO:0032259">
    <property type="term" value="P:methylation"/>
    <property type="evidence" value="ECO:0007669"/>
    <property type="project" value="UniProtKB-KW"/>
</dbReference>
<sequence>MPETRSTAAIAARRASTPHEPSVSTTTSRAASNGPTPSTPSHRQNGHATRRPPREDDSDDSPIDDRTAAASSTYVSPRYSHSGPCSLTSIATQAAGLGVLLGVASLYTIQCIVSSCASSTSWRLPAFLSICALFHFLEFYATARWNSGMADRNSFLIVGNGIAQPCAYAVAMGEFVLREILFKGRSWVDSTRSLEWAGGLFGLPRGGTRLLMLVSGLVLIVIGQVARSMAMREAGASFNHLVQFYKREDHVLVTIGIYRYIRHPSYFGFFYWALGTQLLLENPFSFIAYALVLWKFFSHRVRHEEKYLISFFGDEYKKYRTVTPTWIPFVGQ</sequence>
<dbReference type="GeneID" id="28737288"/>
<evidence type="ECO:0000256" key="4">
    <source>
        <dbReference type="ARBA" id="ARBA00022603"/>
    </source>
</evidence>
<dbReference type="EC" id="2.1.1.100" evidence="3 10"/>
<keyword evidence="8 10" id="KW-1133">Transmembrane helix</keyword>
<accession>A0A0N0NLQ2</accession>
<feature type="region of interest" description="Disordered" evidence="11">
    <location>
        <begin position="1"/>
        <end position="66"/>
    </location>
</feature>